<dbReference type="KEGG" id="ene:ENT_18060"/>
<evidence type="ECO:0000313" key="22">
    <source>
        <dbReference type="Proteomes" id="UP001222182"/>
    </source>
</evidence>
<dbReference type="EMBL" id="CP060804">
    <property type="protein sequence ID" value="QNP37093.1"/>
    <property type="molecule type" value="Genomic_DNA"/>
</dbReference>
<protein>
    <submittedName>
        <fullName evidence="10">Uncharacterized protein</fullName>
    </submittedName>
</protein>
<dbReference type="Proteomes" id="UP001222182">
    <property type="component" value="Chromosome"/>
</dbReference>
<gene>
    <name evidence="4" type="ORF">DAI13_12750</name>
    <name evidence="6" type="ORF">EGW16_06810</name>
    <name evidence="7" type="ORF">EGW70_04120</name>
    <name evidence="8" type="ORF">EU507_07420</name>
    <name evidence="10" type="ORF">EY666_13595</name>
    <name evidence="3" type="ORF">GTI81_03520</name>
    <name evidence="5" type="ORF">H9Q64_11530</name>
    <name evidence="9" type="ORF">NCTC13379_01244</name>
    <name evidence="12" type="ORF">P0083_12075</name>
    <name evidence="11" type="ORF">P0D81_05215</name>
    <name evidence="2" type="ORF">P0E79_04595</name>
</gene>
<dbReference type="Proteomes" id="UP001221642">
    <property type="component" value="Chromosome"/>
</dbReference>
<dbReference type="EMBL" id="JAREWH010000002">
    <property type="protein sequence ID" value="MDN3191774.1"/>
    <property type="molecule type" value="Genomic_DNA"/>
</dbReference>
<evidence type="ECO:0000313" key="4">
    <source>
        <dbReference type="EMBL" id="PTN78583.1"/>
    </source>
</evidence>
<dbReference type="EMBL" id="SIYF01000369">
    <property type="protein sequence ID" value="TKK75829.1"/>
    <property type="molecule type" value="Genomic_DNA"/>
</dbReference>
<dbReference type="GeneID" id="60894632"/>
<reference evidence="12 22" key="10">
    <citation type="submission" date="2023-03" db="EMBL/GenBank/DDBJ databases">
        <title>Complete genome sequence of an Enterococcus faecalis urinary isolate.</title>
        <authorList>
            <person name="Brauer A.L."/>
            <person name="Armbruster C.E."/>
        </authorList>
    </citation>
    <scope>NUCLEOTIDE SEQUENCE [LARGE SCALE GENOMIC DNA]</scope>
    <source>
        <strain evidence="12 22">3143</strain>
    </source>
</reference>
<organism evidence="10 18">
    <name type="scientific">Enterococcus faecalis</name>
    <name type="common">Streptococcus faecalis</name>
    <dbReference type="NCBI Taxonomy" id="1351"/>
    <lineage>
        <taxon>Bacteria</taxon>
        <taxon>Bacillati</taxon>
        <taxon>Bacillota</taxon>
        <taxon>Bacilli</taxon>
        <taxon>Lactobacillales</taxon>
        <taxon>Enterococcaceae</taxon>
        <taxon>Enterococcus</taxon>
    </lineage>
</organism>
<keyword evidence="1" id="KW-0472">Membrane</keyword>
<keyword evidence="1" id="KW-0812">Transmembrane</keyword>
<evidence type="ECO:0000313" key="5">
    <source>
        <dbReference type="EMBL" id="QNP37093.1"/>
    </source>
</evidence>
<feature type="transmembrane region" description="Helical" evidence="1">
    <location>
        <begin position="32"/>
        <end position="52"/>
    </location>
</feature>
<reference evidence="15 16" key="3">
    <citation type="submission" date="2018-10" db="EMBL/GenBank/DDBJ databases">
        <title>Genotypes and phenotypes of Enterococci isolated from broiler chickens.</title>
        <authorList>
            <person name="Muhammad A.R."/>
            <person name="Diarra M.S."/>
        </authorList>
    </citation>
    <scope>NUCLEOTIDE SEQUENCE [LARGE SCALE GENOMIC DNA]</scope>
    <source>
        <strain evidence="6 16">LIT2 A36'</strain>
        <strain evidence="7 15">P7 C A21</strain>
    </source>
</reference>
<dbReference type="EMBL" id="UGIX01000001">
    <property type="protein sequence ID" value="STP64631.1"/>
    <property type="molecule type" value="Genomic_DNA"/>
</dbReference>
<dbReference type="Proteomes" id="UP000281488">
    <property type="component" value="Unassembled WGS sequence"/>
</dbReference>
<evidence type="ECO:0000313" key="14">
    <source>
        <dbReference type="Proteomes" id="UP000254396"/>
    </source>
</evidence>
<dbReference type="Proteomes" id="UP000244140">
    <property type="component" value="Unassembled WGS sequence"/>
</dbReference>
<dbReference type="Proteomes" id="UP000305511">
    <property type="component" value="Unassembled WGS sequence"/>
</dbReference>
<dbReference type="RefSeq" id="WP_002356530.1">
    <property type="nucleotide sequence ID" value="NZ_AP017623.1"/>
</dbReference>
<dbReference type="Proteomes" id="UP000254396">
    <property type="component" value="Unassembled WGS sequence"/>
</dbReference>
<evidence type="ECO:0000313" key="8">
    <source>
        <dbReference type="EMBL" id="RYU33053.1"/>
    </source>
</evidence>
<dbReference type="EMBL" id="CP119159">
    <property type="protein sequence ID" value="WEH23425.1"/>
    <property type="molecule type" value="Genomic_DNA"/>
</dbReference>
<dbReference type="Proteomes" id="UP001173174">
    <property type="component" value="Unassembled WGS sequence"/>
</dbReference>
<dbReference type="Proteomes" id="UP000292223">
    <property type="component" value="Unassembled WGS sequence"/>
</dbReference>
<evidence type="ECO:0000313" key="7">
    <source>
        <dbReference type="EMBL" id="ROY52301.1"/>
    </source>
</evidence>
<evidence type="ECO:0000313" key="6">
    <source>
        <dbReference type="EMBL" id="ROX34345.1"/>
    </source>
</evidence>
<reference evidence="9 14" key="2">
    <citation type="submission" date="2018-06" db="EMBL/GenBank/DDBJ databases">
        <authorList>
            <consortium name="Pathogen Informatics"/>
            <person name="Doyle S."/>
        </authorList>
    </citation>
    <scope>NUCLEOTIDE SEQUENCE [LARGE SCALE GENOMIC DNA]</scope>
    <source>
        <strain evidence="9 14">NCTC13379</strain>
    </source>
</reference>
<evidence type="ECO:0000313" key="17">
    <source>
        <dbReference type="Proteomes" id="UP000292223"/>
    </source>
</evidence>
<name>A0A1B4XQV7_ENTFL</name>
<dbReference type="EMBL" id="PZZH01000001">
    <property type="protein sequence ID" value="PTN78583.1"/>
    <property type="molecule type" value="Genomic_DNA"/>
</dbReference>
<reference evidence="5 20" key="7">
    <citation type="submission" date="2020-08" db="EMBL/GenBank/DDBJ databases">
        <title>Enterococcus faecalis SF28073 genome assembly.</title>
        <authorList>
            <person name="Duerkop B.A."/>
            <person name="Johnson C.N."/>
        </authorList>
    </citation>
    <scope>NUCLEOTIDE SEQUENCE [LARGE SCALE GENOMIC DNA]</scope>
    <source>
        <strain evidence="5 20">SF28073</strain>
    </source>
</reference>
<evidence type="ECO:0000313" key="9">
    <source>
        <dbReference type="EMBL" id="STP64631.1"/>
    </source>
</evidence>
<reference evidence="11 21" key="9">
    <citation type="submission" date="2023-02" db="EMBL/GenBank/DDBJ databases">
        <title>Results of the 2020 Genomic Proficiency Test for the network of European Union Reference Laboratory for Antimicrobial Resistance assessing whole genome sequencing capacities.</title>
        <authorList>
            <person name="Hoffmann M."/>
            <person name="Luo Y."/>
            <person name="Sorensen L.H."/>
            <person name="Pedersen S.K."/>
            <person name="Hendriksen R.S."/>
        </authorList>
    </citation>
    <scope>NUCLEOTIDE SEQUENCE [LARGE SCALE GENOMIC DNA]</scope>
    <source>
        <strain evidence="11 21">GENOMIC22-006</strain>
    </source>
</reference>
<dbReference type="EMBL" id="RKMZ01000002">
    <property type="protein sequence ID" value="ROX34345.1"/>
    <property type="molecule type" value="Genomic_DNA"/>
</dbReference>
<reference evidence="10 18" key="4">
    <citation type="submission" date="2019-02" db="EMBL/GenBank/DDBJ databases">
        <title>Bacteria dissemination in different level of health care in South Africa: the effectiveness of infections prevention and control.</title>
        <authorList>
            <person name="Shobo C."/>
            <person name="Amoako D.G."/>
            <person name="Allam M."/>
            <person name="Ismail A."/>
            <person name="Bester L.A."/>
            <person name="Essack S.Y."/>
        </authorList>
    </citation>
    <scope>NUCLEOTIDE SEQUENCE [LARGE SCALE GENOMIC DNA]</scope>
    <source>
        <strain evidence="10 18">2SIL2</strain>
    </source>
</reference>
<dbReference type="Proteomes" id="UP000429730">
    <property type="component" value="Unassembled WGS sequence"/>
</dbReference>
<evidence type="ECO:0000313" key="20">
    <source>
        <dbReference type="Proteomes" id="UP000516122"/>
    </source>
</evidence>
<reference evidence="2" key="8">
    <citation type="journal article" date="2023" name="Pathogens">
        <title>Prevalence of Enterococcus spp. and the Whole-Genome Characteristics of Enterococcus faecium and Enterococcus faecalis Strains Isolated from Free-Living Birds in Poland.</title>
        <authorList>
            <person name="Kwit R."/>
            <person name="Zajac M."/>
            <person name="Smialowska-Weglinska A."/>
            <person name="Skarzynska M."/>
            <person name="Bomba A."/>
            <person name="Lalak A."/>
            <person name="Skrzypiec E."/>
            <person name="Wojdat D."/>
            <person name="Koza W."/>
            <person name="Mikos-Wojewoda E."/>
            <person name="Pasim P."/>
            <person name="Skora M."/>
            <person name="Polak M."/>
            <person name="Wiacek J."/>
            <person name="Wasyl D."/>
        </authorList>
    </citation>
    <scope>NUCLEOTIDE SEQUENCE</scope>
    <source>
        <strain evidence="2">691B_2</strain>
    </source>
</reference>
<sequence>MKQRLLTALIATFVYFVIANLGNLVFSVTEGIVSTLWESLFFFLFVFLLLGYRNNRKK</sequence>
<dbReference type="EMBL" id="WVTJ01000004">
    <property type="protein sequence ID" value="MXS51795.1"/>
    <property type="molecule type" value="Genomic_DNA"/>
</dbReference>
<dbReference type="EMBL" id="SEWT01000004">
    <property type="protein sequence ID" value="RYU33053.1"/>
    <property type="molecule type" value="Genomic_DNA"/>
</dbReference>
<evidence type="ECO:0000313" key="16">
    <source>
        <dbReference type="Proteomes" id="UP000281488"/>
    </source>
</evidence>
<reference evidence="3 19" key="6">
    <citation type="submission" date="2019-04" db="EMBL/GenBank/DDBJ databases">
        <title>Step-wise assembly of the neonatal virome modulated by breast feeding.</title>
        <authorList>
            <person name="Liang G."/>
            <person name="Bushman F."/>
        </authorList>
    </citation>
    <scope>NUCLEOTIDE SEQUENCE [LARGE SCALE GENOMIC DNA]</scope>
    <source>
        <strain evidence="3 19">E3754</strain>
    </source>
</reference>
<reference evidence="4 13" key="1">
    <citation type="submission" date="2018-04" db="EMBL/GenBank/DDBJ databases">
        <authorList>
            <person name="Van Tyne D."/>
        </authorList>
    </citation>
    <scope>NUCLEOTIDE SEQUENCE [LARGE SCALE GENOMIC DNA]</scope>
    <source>
        <strain evidence="4 13">B2535</strain>
    </source>
</reference>
<evidence type="ECO:0000313" key="18">
    <source>
        <dbReference type="Proteomes" id="UP000305511"/>
    </source>
</evidence>
<dbReference type="EMBL" id="CP119528">
    <property type="protein sequence ID" value="WER42060.1"/>
    <property type="molecule type" value="Genomic_DNA"/>
</dbReference>
<keyword evidence="1" id="KW-1133">Transmembrane helix</keyword>
<evidence type="ECO:0000313" key="10">
    <source>
        <dbReference type="EMBL" id="TKK75829.1"/>
    </source>
</evidence>
<dbReference type="Proteomes" id="UP000275941">
    <property type="component" value="Unassembled WGS sequence"/>
</dbReference>
<evidence type="ECO:0000313" key="12">
    <source>
        <dbReference type="EMBL" id="WER42060.1"/>
    </source>
</evidence>
<evidence type="ECO:0000313" key="19">
    <source>
        <dbReference type="Proteomes" id="UP000429730"/>
    </source>
</evidence>
<evidence type="ECO:0000313" key="15">
    <source>
        <dbReference type="Proteomes" id="UP000275941"/>
    </source>
</evidence>
<dbReference type="AlphaFoldDB" id="A0A1B4XQV7"/>
<reference evidence="8 17" key="5">
    <citation type="submission" date="2019-02" db="EMBL/GenBank/DDBJ databases">
        <title>From farm to fork: dissemination of Tn554::fexA-optrA in linezolid-resistant Enterococcus faecalis clones from chicken feces and meat in Tunisia.</title>
        <authorList>
            <person name="Tedim A.P."/>
            <person name="Elghaieb H."/>
            <person name="Abbassi M.S."/>
            <person name="Novais C."/>
            <person name="Hassen A."/>
            <person name="Peixe L."/>
            <person name="Freitas A.R."/>
        </authorList>
    </citation>
    <scope>NUCLEOTIDE SEQUENCE [LARGE SCALE GENOMIC DNA]</scope>
    <source>
        <strain evidence="8 17">728T</strain>
    </source>
</reference>
<dbReference type="Proteomes" id="UP000516122">
    <property type="component" value="Chromosome"/>
</dbReference>
<accession>A0A1B4XQV7</accession>
<dbReference type="EMBL" id="RKOR01000007">
    <property type="protein sequence ID" value="ROY52301.1"/>
    <property type="molecule type" value="Genomic_DNA"/>
</dbReference>
<evidence type="ECO:0000256" key="1">
    <source>
        <dbReference type="SAM" id="Phobius"/>
    </source>
</evidence>
<evidence type="ECO:0000313" key="13">
    <source>
        <dbReference type="Proteomes" id="UP000244140"/>
    </source>
</evidence>
<proteinExistence type="predicted"/>
<evidence type="ECO:0000313" key="3">
    <source>
        <dbReference type="EMBL" id="MXS51795.1"/>
    </source>
</evidence>
<reference evidence="2" key="11">
    <citation type="submission" date="2023-03" db="EMBL/GenBank/DDBJ databases">
        <authorList>
            <person name="Zajac M."/>
            <person name="Kwit R."/>
            <person name="Wasyl D."/>
        </authorList>
    </citation>
    <scope>NUCLEOTIDE SEQUENCE</scope>
    <source>
        <strain evidence="2">691B_2</strain>
    </source>
</reference>
<evidence type="ECO:0000313" key="11">
    <source>
        <dbReference type="EMBL" id="WEH23425.1"/>
    </source>
</evidence>
<evidence type="ECO:0000313" key="21">
    <source>
        <dbReference type="Proteomes" id="UP001221642"/>
    </source>
</evidence>
<dbReference type="eggNOG" id="ENOG502ZFD3">
    <property type="taxonomic scope" value="Bacteria"/>
</dbReference>
<evidence type="ECO:0000313" key="2">
    <source>
        <dbReference type="EMBL" id="MDN3191774.1"/>
    </source>
</evidence>
<feature type="transmembrane region" description="Helical" evidence="1">
    <location>
        <begin position="5"/>
        <end position="26"/>
    </location>
</feature>